<dbReference type="EC" id="3.1.1.61" evidence="2"/>
<gene>
    <name evidence="6" type="primary">cheB</name>
    <name evidence="6" type="ORF">SCALIN_C17_0133</name>
</gene>
<dbReference type="AlphaFoldDB" id="A0A286TYW2"/>
<sequence>MEKQNIVVLGISTGGPKTLREFFNGFPLLDASIVLVQHMMKCANKSLCTTLNSVTKMEIKIACHGETMQPGVVYFAPSEVHLELRNNKIIQLVNGPKVCYVRPAVDVTMKSVRKTNEDNITGVIMTGMGKDGAEGISHIKSIGGVTYAQDENSSVIWGMPKAAIYTGNVDFVLTPIGIRNKLISQLGRLSD</sequence>
<protein>
    <recommendedName>
        <fullName evidence="2">protein-glutamate methylesterase</fullName>
        <ecNumber evidence="2">3.1.1.61</ecNumber>
    </recommendedName>
</protein>
<reference evidence="7" key="1">
    <citation type="journal article" date="2017" name="Environ. Microbiol. Rep.">
        <title>Genetic Diversity of Marine Anaerobic Ammonium-Oxidizing Bacteria as Revealed by Genomic and Proteomic Analyses of 'Candidatus Scalindua japonica'.</title>
        <authorList>
            <person name="Oshiki M."/>
            <person name="Mizuto K."/>
            <person name="Kimura Z."/>
            <person name="Kindaichi T."/>
            <person name="Satoh H."/>
            <person name="Okabe S."/>
        </authorList>
    </citation>
    <scope>NUCLEOTIDE SEQUENCE [LARGE SCALE GENOMIC DNA]</scope>
    <source>
        <strain evidence="7">husup-a2</strain>
    </source>
</reference>
<name>A0A286TYW2_9BACT</name>
<evidence type="ECO:0000259" key="5">
    <source>
        <dbReference type="PROSITE" id="PS50122"/>
    </source>
</evidence>
<feature type="domain" description="CheB-type methylesterase" evidence="5">
    <location>
        <begin position="1"/>
        <end position="189"/>
    </location>
</feature>
<dbReference type="PROSITE" id="PS50122">
    <property type="entry name" value="CHEB"/>
    <property type="match status" value="1"/>
</dbReference>
<dbReference type="PANTHER" id="PTHR42872:SF3">
    <property type="entry name" value="PROTEIN-GLUTAMATE METHYLESTERASE_PROTEIN-GLUTAMINE GLUTAMINASE 1"/>
    <property type="match status" value="1"/>
</dbReference>
<dbReference type="OrthoDB" id="9793421at2"/>
<evidence type="ECO:0000256" key="3">
    <source>
        <dbReference type="ARBA" id="ARBA00048267"/>
    </source>
</evidence>
<evidence type="ECO:0000313" key="7">
    <source>
        <dbReference type="Proteomes" id="UP000218542"/>
    </source>
</evidence>
<dbReference type="GO" id="GO:0008984">
    <property type="term" value="F:protein-glutamate methylesterase activity"/>
    <property type="evidence" value="ECO:0007669"/>
    <property type="project" value="UniProtKB-EC"/>
</dbReference>
<accession>A0A286TYW2</accession>
<dbReference type="EMBL" id="BAOS01000017">
    <property type="protein sequence ID" value="GAX61099.1"/>
    <property type="molecule type" value="Genomic_DNA"/>
</dbReference>
<dbReference type="SUPFAM" id="SSF52738">
    <property type="entry name" value="Methylesterase CheB, C-terminal domain"/>
    <property type="match status" value="1"/>
</dbReference>
<dbReference type="Proteomes" id="UP000218542">
    <property type="component" value="Unassembled WGS sequence"/>
</dbReference>
<feature type="active site" evidence="4">
    <location>
        <position position="38"/>
    </location>
</feature>
<dbReference type="InterPro" id="IPR000673">
    <property type="entry name" value="Sig_transdc_resp-reg_Me-estase"/>
</dbReference>
<dbReference type="CDD" id="cd16432">
    <property type="entry name" value="CheB_Rec"/>
    <property type="match status" value="1"/>
</dbReference>
<organism evidence="6 7">
    <name type="scientific">Candidatus Scalindua japonica</name>
    <dbReference type="NCBI Taxonomy" id="1284222"/>
    <lineage>
        <taxon>Bacteria</taxon>
        <taxon>Pseudomonadati</taxon>
        <taxon>Planctomycetota</taxon>
        <taxon>Candidatus Brocadiia</taxon>
        <taxon>Candidatus Brocadiales</taxon>
        <taxon>Candidatus Scalinduaceae</taxon>
        <taxon>Candidatus Scalindua</taxon>
    </lineage>
</organism>
<dbReference type="GO" id="GO:0005737">
    <property type="term" value="C:cytoplasm"/>
    <property type="evidence" value="ECO:0007669"/>
    <property type="project" value="InterPro"/>
</dbReference>
<dbReference type="InterPro" id="IPR035909">
    <property type="entry name" value="CheB_C"/>
</dbReference>
<evidence type="ECO:0000256" key="4">
    <source>
        <dbReference type="PROSITE-ProRule" id="PRU00050"/>
    </source>
</evidence>
<keyword evidence="1 4" id="KW-0378">Hydrolase</keyword>
<dbReference type="PANTHER" id="PTHR42872">
    <property type="entry name" value="PROTEIN-GLUTAMATE METHYLESTERASE/PROTEIN-GLUTAMINE GLUTAMINASE"/>
    <property type="match status" value="1"/>
</dbReference>
<keyword evidence="4" id="KW-0145">Chemotaxis</keyword>
<dbReference type="GO" id="GO:0000156">
    <property type="term" value="F:phosphorelay response regulator activity"/>
    <property type="evidence" value="ECO:0007669"/>
    <property type="project" value="InterPro"/>
</dbReference>
<feature type="active site" evidence="4">
    <location>
        <position position="12"/>
    </location>
</feature>
<proteinExistence type="predicted"/>
<feature type="active site" evidence="4">
    <location>
        <position position="131"/>
    </location>
</feature>
<dbReference type="Gene3D" id="3.40.50.180">
    <property type="entry name" value="Methylesterase CheB, C-terminal domain"/>
    <property type="match status" value="1"/>
</dbReference>
<dbReference type="GO" id="GO:0006935">
    <property type="term" value="P:chemotaxis"/>
    <property type="evidence" value="ECO:0007669"/>
    <property type="project" value="UniProtKB-UniRule"/>
</dbReference>
<dbReference type="Pfam" id="PF01339">
    <property type="entry name" value="CheB_methylest"/>
    <property type="match status" value="1"/>
</dbReference>
<evidence type="ECO:0000313" key="6">
    <source>
        <dbReference type="EMBL" id="GAX61099.1"/>
    </source>
</evidence>
<keyword evidence="7" id="KW-1185">Reference proteome</keyword>
<dbReference type="RefSeq" id="WP_096894490.1">
    <property type="nucleotide sequence ID" value="NZ_BAOS01000017.1"/>
</dbReference>
<comment type="caution">
    <text evidence="6">The sequence shown here is derived from an EMBL/GenBank/DDBJ whole genome shotgun (WGS) entry which is preliminary data.</text>
</comment>
<evidence type="ECO:0000256" key="1">
    <source>
        <dbReference type="ARBA" id="ARBA00022801"/>
    </source>
</evidence>
<comment type="catalytic activity">
    <reaction evidence="3">
        <text>[protein]-L-glutamate 5-O-methyl ester + H2O = L-glutamyl-[protein] + methanol + H(+)</text>
        <dbReference type="Rhea" id="RHEA:23236"/>
        <dbReference type="Rhea" id="RHEA-COMP:10208"/>
        <dbReference type="Rhea" id="RHEA-COMP:10311"/>
        <dbReference type="ChEBI" id="CHEBI:15377"/>
        <dbReference type="ChEBI" id="CHEBI:15378"/>
        <dbReference type="ChEBI" id="CHEBI:17790"/>
        <dbReference type="ChEBI" id="CHEBI:29973"/>
        <dbReference type="ChEBI" id="CHEBI:82795"/>
        <dbReference type="EC" id="3.1.1.61"/>
    </reaction>
</comment>
<evidence type="ECO:0000256" key="2">
    <source>
        <dbReference type="ARBA" id="ARBA00039140"/>
    </source>
</evidence>